<dbReference type="AlphaFoldDB" id="A0A081B879"/>
<gene>
    <name evidence="1" type="ORF">M2A_0746</name>
</gene>
<dbReference type="PANTHER" id="PTHR36057:SF1">
    <property type="entry name" value="LIPOPROTEIN LIPID ATTACHMENT SITE-LIKE PROTEIN, PUTATIVE (DUF1223)-RELATED"/>
    <property type="match status" value="1"/>
</dbReference>
<comment type="caution">
    <text evidence="1">The sequence shown here is derived from an EMBL/GenBank/DDBJ whole genome shotgun (WGS) entry which is preliminary data.</text>
</comment>
<dbReference type="STRING" id="1333998.M2A_0746"/>
<dbReference type="Pfam" id="PF06764">
    <property type="entry name" value="DUF1223"/>
    <property type="match status" value="1"/>
</dbReference>
<sequence>MTLLPRPLAAAVSGPAASAAESTAMPVVVELFTSQGCSSCPPADALLHELAERPDVLALSLPVDYWDYLGWKDTLASPSNTRRQKTYAANMGARTVYTPQMVINGMEDVVGSRRGEVTGAIEAQQSRPPSEVVPVSLTQDGNSVQISVGANPLIGNVEATLWMVYFEDQATVEIKRGENRGRELSYTNVVRDMVPIGMWKGEPLHMEVAMESLASPGYDGCALILQTDGQGPILGAAKLDM</sequence>
<dbReference type="EMBL" id="BBIO01000003">
    <property type="protein sequence ID" value="GAK44247.1"/>
    <property type="molecule type" value="Genomic_DNA"/>
</dbReference>
<proteinExistence type="predicted"/>
<dbReference type="InterPro" id="IPR010634">
    <property type="entry name" value="DUF1223"/>
</dbReference>
<accession>A0A081B879</accession>
<dbReference type="Proteomes" id="UP000028702">
    <property type="component" value="Unassembled WGS sequence"/>
</dbReference>
<dbReference type="RefSeq" id="WP_045443197.1">
    <property type="nucleotide sequence ID" value="NZ_BBIO01000003.1"/>
</dbReference>
<name>A0A081B879_9HYPH</name>
<keyword evidence="2" id="KW-1185">Reference proteome</keyword>
<dbReference type="InterPro" id="IPR036249">
    <property type="entry name" value="Thioredoxin-like_sf"/>
</dbReference>
<dbReference type="eggNOG" id="COG5429">
    <property type="taxonomic scope" value="Bacteria"/>
</dbReference>
<organism evidence="1 2">
    <name type="scientific">Tepidicaulis marinus</name>
    <dbReference type="NCBI Taxonomy" id="1333998"/>
    <lineage>
        <taxon>Bacteria</taxon>
        <taxon>Pseudomonadati</taxon>
        <taxon>Pseudomonadota</taxon>
        <taxon>Alphaproteobacteria</taxon>
        <taxon>Hyphomicrobiales</taxon>
        <taxon>Parvibaculaceae</taxon>
        <taxon>Tepidicaulis</taxon>
    </lineage>
</organism>
<evidence type="ECO:0000313" key="1">
    <source>
        <dbReference type="EMBL" id="GAK44247.1"/>
    </source>
</evidence>
<reference evidence="1 2" key="1">
    <citation type="submission" date="2014-07" db="EMBL/GenBank/DDBJ databases">
        <title>Tepidicaulis marinum gen. nov., sp. nov., a novel marine bacterium denitrifying nitrate to nitrous oxide strictly under microaerobic conditions.</title>
        <authorList>
            <person name="Takeuchi M."/>
            <person name="Yamagishi T."/>
            <person name="Kamagata Y."/>
            <person name="Oshima K."/>
            <person name="Hattori M."/>
            <person name="Katayama T."/>
            <person name="Hanada S."/>
            <person name="Tamaki H."/>
            <person name="Marumo K."/>
            <person name="Maeda H."/>
            <person name="Nedachi M."/>
            <person name="Iwasaki W."/>
            <person name="Suwa Y."/>
            <person name="Sakata S."/>
        </authorList>
    </citation>
    <scope>NUCLEOTIDE SEQUENCE [LARGE SCALE GENOMIC DNA]</scope>
    <source>
        <strain evidence="1 2">MA2</strain>
    </source>
</reference>
<dbReference type="SUPFAM" id="SSF52833">
    <property type="entry name" value="Thioredoxin-like"/>
    <property type="match status" value="1"/>
</dbReference>
<evidence type="ECO:0000313" key="2">
    <source>
        <dbReference type="Proteomes" id="UP000028702"/>
    </source>
</evidence>
<protein>
    <submittedName>
        <fullName evidence="1">Conserved protein</fullName>
    </submittedName>
</protein>
<dbReference type="PANTHER" id="PTHR36057">
    <property type="match status" value="1"/>
</dbReference>